<dbReference type="RefSeq" id="WP_394411871.1">
    <property type="nucleotide sequence ID" value="NZ_JBIGIC010000007.1"/>
</dbReference>
<evidence type="ECO:0008006" key="3">
    <source>
        <dbReference type="Google" id="ProtNLM"/>
    </source>
</evidence>
<evidence type="ECO:0000313" key="1">
    <source>
        <dbReference type="EMBL" id="MFG6487956.1"/>
    </source>
</evidence>
<gene>
    <name evidence="1" type="ORF">ACG04R_14830</name>
</gene>
<accession>A0ABW7HDE2</accession>
<reference evidence="1 2" key="1">
    <citation type="submission" date="2024-08" db="EMBL/GenBank/DDBJ databases">
        <authorList>
            <person name="Lu H."/>
        </authorList>
    </citation>
    <scope>NUCLEOTIDE SEQUENCE [LARGE SCALE GENOMIC DNA]</scope>
    <source>
        <strain evidence="1 2">BYS78W</strain>
    </source>
</reference>
<dbReference type="EMBL" id="JBIGIC010000007">
    <property type="protein sequence ID" value="MFG6487956.1"/>
    <property type="molecule type" value="Genomic_DNA"/>
</dbReference>
<dbReference type="Proteomes" id="UP001606134">
    <property type="component" value="Unassembled WGS sequence"/>
</dbReference>
<proteinExistence type="predicted"/>
<protein>
    <recommendedName>
        <fullName evidence="3">Helix-turn-helix domain-containing protein</fullName>
    </recommendedName>
</protein>
<organism evidence="1 2">
    <name type="scientific">Pelomonas candidula</name>
    <dbReference type="NCBI Taxonomy" id="3299025"/>
    <lineage>
        <taxon>Bacteria</taxon>
        <taxon>Pseudomonadati</taxon>
        <taxon>Pseudomonadota</taxon>
        <taxon>Betaproteobacteria</taxon>
        <taxon>Burkholderiales</taxon>
        <taxon>Sphaerotilaceae</taxon>
        <taxon>Roseateles</taxon>
    </lineage>
</organism>
<sequence length="195" mass="20954">PKWAVTMPKRPVTMSRNQRSVTMTEMTGHDAEIGGHVGPKYATTATLSSARSSARIGRNKKRPSPYVSAAQTRSLRVGSLAALGERLQAGDMVTADQAAALAGTTRATINAWIIEGRAIGLTRTRRGFRLPRWQFEPTVWDVIPALAKALGTTEGWALLSFLETPLGGLQGRTPRQAIEEGDAARVIELAVAEGH</sequence>
<name>A0ABW7HDE2_9BURK</name>
<evidence type="ECO:0000313" key="2">
    <source>
        <dbReference type="Proteomes" id="UP001606134"/>
    </source>
</evidence>
<keyword evidence="2" id="KW-1185">Reference proteome</keyword>
<comment type="caution">
    <text evidence="1">The sequence shown here is derived from an EMBL/GenBank/DDBJ whole genome shotgun (WGS) entry which is preliminary data.</text>
</comment>
<feature type="non-terminal residue" evidence="1">
    <location>
        <position position="1"/>
    </location>
</feature>